<keyword evidence="3" id="KW-1185">Reference proteome</keyword>
<accession>A0A2L2XAW9</accession>
<protein>
    <submittedName>
        <fullName evidence="2">GDP-fucose synthetase</fullName>
    </submittedName>
</protein>
<reference evidence="3" key="1">
    <citation type="submission" date="2018-02" db="EMBL/GenBank/DDBJ databases">
        <title>Genome sequence of Desulfocucumis palustris strain NAW-5.</title>
        <authorList>
            <person name="Watanabe M."/>
            <person name="Kojima H."/>
            <person name="Fukui M."/>
        </authorList>
    </citation>
    <scope>NUCLEOTIDE SEQUENCE [LARGE SCALE GENOMIC DNA]</scope>
    <source>
        <strain evidence="3">NAW-5</strain>
    </source>
</reference>
<dbReference type="EMBL" id="BFAV01000102">
    <property type="protein sequence ID" value="GBF33427.1"/>
    <property type="molecule type" value="Genomic_DNA"/>
</dbReference>
<proteinExistence type="predicted"/>
<sequence>MFFLGKKVLVTGGTGFIGSHFIDRLLKKGAVVRGGAHRRSCGLFTDGVEWVKADLSCYEDCLRAAEGIDYVIHCAGGVGAASVVKKTDILAGIGLNLILTVQMLRAAIEKEVKRFLLFSSSTGYPAYGHPVKEEEMWAGPVHPGYMGYGTMRRYLESLAEFCCQSSAMKIAIIRPTAVYGPGDNFNPLTCHVIPALIGKIMENKDSMEVWGSGEEIRDFLYIDDLVNGCLLALEKYARCQPVNIGYGSGYSIKEVVRLLLEIAGRSGVKVEYNALKPTNIPVRLVDIAKAEKILGFKPGISLEEGLERTLEWYLANKDRI</sequence>
<evidence type="ECO:0000259" key="1">
    <source>
        <dbReference type="Pfam" id="PF01370"/>
    </source>
</evidence>
<organism evidence="2 3">
    <name type="scientific">Desulfocucumis palustris</name>
    <dbReference type="NCBI Taxonomy" id="1898651"/>
    <lineage>
        <taxon>Bacteria</taxon>
        <taxon>Bacillati</taxon>
        <taxon>Bacillota</taxon>
        <taxon>Clostridia</taxon>
        <taxon>Eubacteriales</taxon>
        <taxon>Desulfocucumaceae</taxon>
        <taxon>Desulfocucumis</taxon>
    </lineage>
</organism>
<dbReference type="InterPro" id="IPR001509">
    <property type="entry name" value="Epimerase_deHydtase"/>
</dbReference>
<dbReference type="AlphaFoldDB" id="A0A2L2XAW9"/>
<dbReference type="Gene3D" id="3.40.50.720">
    <property type="entry name" value="NAD(P)-binding Rossmann-like Domain"/>
    <property type="match status" value="1"/>
</dbReference>
<dbReference type="SUPFAM" id="SSF51735">
    <property type="entry name" value="NAD(P)-binding Rossmann-fold domains"/>
    <property type="match status" value="1"/>
</dbReference>
<gene>
    <name evidence="2" type="ORF">DCCM_2528</name>
</gene>
<dbReference type="PANTHER" id="PTHR43238:SF1">
    <property type="entry name" value="GDP-L-FUCOSE SYNTHASE"/>
    <property type="match status" value="1"/>
</dbReference>
<evidence type="ECO:0000313" key="2">
    <source>
        <dbReference type="EMBL" id="GBF33427.1"/>
    </source>
</evidence>
<dbReference type="Gene3D" id="3.90.25.10">
    <property type="entry name" value="UDP-galactose 4-epimerase, domain 1"/>
    <property type="match status" value="1"/>
</dbReference>
<feature type="domain" description="NAD-dependent epimerase/dehydratase" evidence="1">
    <location>
        <begin position="8"/>
        <end position="245"/>
    </location>
</feature>
<dbReference type="Proteomes" id="UP000239549">
    <property type="component" value="Unassembled WGS sequence"/>
</dbReference>
<dbReference type="PANTHER" id="PTHR43238">
    <property type="entry name" value="GDP-L-FUCOSE SYNTHASE"/>
    <property type="match status" value="1"/>
</dbReference>
<dbReference type="GO" id="GO:0050577">
    <property type="term" value="F:GDP-L-fucose synthase activity"/>
    <property type="evidence" value="ECO:0007669"/>
    <property type="project" value="TreeGrafter"/>
</dbReference>
<name>A0A2L2XAW9_9FIRM</name>
<dbReference type="Pfam" id="PF01370">
    <property type="entry name" value="Epimerase"/>
    <property type="match status" value="1"/>
</dbReference>
<evidence type="ECO:0000313" key="3">
    <source>
        <dbReference type="Proteomes" id="UP000239549"/>
    </source>
</evidence>
<dbReference type="InterPro" id="IPR036291">
    <property type="entry name" value="NAD(P)-bd_dom_sf"/>
</dbReference>
<comment type="caution">
    <text evidence="2">The sequence shown here is derived from an EMBL/GenBank/DDBJ whole genome shotgun (WGS) entry which is preliminary data.</text>
</comment>